<dbReference type="NCBIfam" id="TIGR00072">
    <property type="entry name" value="hydrog_prot"/>
    <property type="match status" value="1"/>
</dbReference>
<accession>A0ABN2BFG3</accession>
<evidence type="ECO:0000256" key="1">
    <source>
        <dbReference type="ARBA" id="ARBA00006814"/>
    </source>
</evidence>
<dbReference type="InterPro" id="IPR023430">
    <property type="entry name" value="Pept_HybD-like_dom_sf"/>
</dbReference>
<evidence type="ECO:0000256" key="5">
    <source>
        <dbReference type="SAM" id="MobiDB-lite"/>
    </source>
</evidence>
<protein>
    <recommendedName>
        <fullName evidence="8">Hydrogenase maturation protease</fullName>
    </recommendedName>
</protein>
<evidence type="ECO:0000256" key="4">
    <source>
        <dbReference type="ARBA" id="ARBA00022801"/>
    </source>
</evidence>
<dbReference type="Gene3D" id="3.40.50.1450">
    <property type="entry name" value="HybD-like"/>
    <property type="match status" value="1"/>
</dbReference>
<proteinExistence type="inferred from homology"/>
<keyword evidence="2" id="KW-0645">Protease</keyword>
<evidence type="ECO:0008006" key="8">
    <source>
        <dbReference type="Google" id="ProtNLM"/>
    </source>
</evidence>
<reference evidence="6 7" key="1">
    <citation type="journal article" date="2019" name="Int. J. Syst. Evol. Microbiol.">
        <title>The Global Catalogue of Microorganisms (GCM) 10K type strain sequencing project: providing services to taxonomists for standard genome sequencing and annotation.</title>
        <authorList>
            <consortium name="The Broad Institute Genomics Platform"/>
            <consortium name="The Broad Institute Genome Sequencing Center for Infectious Disease"/>
            <person name="Wu L."/>
            <person name="Ma J."/>
        </authorList>
    </citation>
    <scope>NUCLEOTIDE SEQUENCE [LARGE SCALE GENOMIC DNA]</scope>
    <source>
        <strain evidence="6 7">JCM 15933</strain>
    </source>
</reference>
<keyword evidence="7" id="KW-1185">Reference proteome</keyword>
<name>A0ABN2BFG3_9ACTN</name>
<gene>
    <name evidence="6" type="ORF">GCM10009827_067420</name>
</gene>
<dbReference type="RefSeq" id="WP_344506359.1">
    <property type="nucleotide sequence ID" value="NZ_BAAAQD010000015.1"/>
</dbReference>
<organism evidence="6 7">
    <name type="scientific">Dactylosporangium maewongense</name>
    <dbReference type="NCBI Taxonomy" id="634393"/>
    <lineage>
        <taxon>Bacteria</taxon>
        <taxon>Bacillati</taxon>
        <taxon>Actinomycetota</taxon>
        <taxon>Actinomycetes</taxon>
        <taxon>Micromonosporales</taxon>
        <taxon>Micromonosporaceae</taxon>
        <taxon>Dactylosporangium</taxon>
    </lineage>
</organism>
<evidence type="ECO:0000256" key="3">
    <source>
        <dbReference type="ARBA" id="ARBA00022750"/>
    </source>
</evidence>
<dbReference type="InterPro" id="IPR000671">
    <property type="entry name" value="Peptidase_A31"/>
</dbReference>
<comment type="caution">
    <text evidence="6">The sequence shown here is derived from an EMBL/GenBank/DDBJ whole genome shotgun (WGS) entry which is preliminary data.</text>
</comment>
<dbReference type="PANTHER" id="PTHR30302:SF1">
    <property type="entry name" value="HYDROGENASE 2 MATURATION PROTEASE"/>
    <property type="match status" value="1"/>
</dbReference>
<dbReference type="SUPFAM" id="SSF53163">
    <property type="entry name" value="HybD-like"/>
    <property type="match status" value="1"/>
</dbReference>
<dbReference type="Proteomes" id="UP001501470">
    <property type="component" value="Unassembled WGS sequence"/>
</dbReference>
<dbReference type="Pfam" id="PF01750">
    <property type="entry name" value="HycI"/>
    <property type="match status" value="1"/>
</dbReference>
<keyword evidence="4" id="KW-0378">Hydrolase</keyword>
<keyword evidence="3" id="KW-0064">Aspartyl protease</keyword>
<dbReference type="EMBL" id="BAAAQD010000015">
    <property type="protein sequence ID" value="GAA1538749.1"/>
    <property type="molecule type" value="Genomic_DNA"/>
</dbReference>
<dbReference type="PANTHER" id="PTHR30302">
    <property type="entry name" value="HYDROGENASE 1 MATURATION PROTEASE"/>
    <property type="match status" value="1"/>
</dbReference>
<comment type="similarity">
    <text evidence="1">Belongs to the peptidase A31 family.</text>
</comment>
<evidence type="ECO:0000313" key="6">
    <source>
        <dbReference type="EMBL" id="GAA1538749.1"/>
    </source>
</evidence>
<evidence type="ECO:0000313" key="7">
    <source>
        <dbReference type="Proteomes" id="UP001501470"/>
    </source>
</evidence>
<feature type="region of interest" description="Disordered" evidence="5">
    <location>
        <begin position="153"/>
        <end position="175"/>
    </location>
</feature>
<feature type="compositionally biased region" description="Basic and acidic residues" evidence="5">
    <location>
        <begin position="153"/>
        <end position="168"/>
    </location>
</feature>
<sequence>MNPPVVVIGVGNPFRRDDGAGPAVIERLRLAGLPGVDLAESDGEPGTLITLWEQRRLAVVVDTVHTSHAPAGHVHRRLMARRPSGPGGSTSSHAMDLGDAVALARELDRLPDRMLLLGIEAAGTGYGTGLTPAVAAAVDRVVEHIVAAVHELRPEVAPSRDHRPEPAHGTRQGLK</sequence>
<dbReference type="CDD" id="cd00518">
    <property type="entry name" value="H2MP"/>
    <property type="match status" value="1"/>
</dbReference>
<evidence type="ECO:0000256" key="2">
    <source>
        <dbReference type="ARBA" id="ARBA00022670"/>
    </source>
</evidence>